<keyword evidence="6" id="KW-0496">Mitochondrion</keyword>
<keyword evidence="2" id="KW-1278">Translocase</keyword>
<keyword evidence="6" id="KW-0830">Ubiquinone</keyword>
<dbReference type="AlphaFoldDB" id="A0A0A2V391"/>
<feature type="domain" description="NADH dehydrogenase subunit 5 C-terminal" evidence="5">
    <location>
        <begin position="10"/>
        <end position="135"/>
    </location>
</feature>
<keyword evidence="4" id="KW-1133">Transmembrane helix</keyword>
<keyword evidence="3" id="KW-0520">NAD</keyword>
<evidence type="ECO:0000313" key="7">
    <source>
        <dbReference type="Proteomes" id="UP000030106"/>
    </source>
</evidence>
<comment type="caution">
    <text evidence="6">The sequence shown here is derived from an EMBL/GenBank/DDBJ whole genome shotgun (WGS) entry which is preliminary data.</text>
</comment>
<evidence type="ECO:0000259" key="5">
    <source>
        <dbReference type="Pfam" id="PF06455"/>
    </source>
</evidence>
<geneLocation type="mitochondrion" evidence="6"/>
<proteinExistence type="predicted"/>
<evidence type="ECO:0000256" key="1">
    <source>
        <dbReference type="ARBA" id="ARBA00022448"/>
    </source>
</evidence>
<feature type="transmembrane region" description="Helical" evidence="4">
    <location>
        <begin position="15"/>
        <end position="34"/>
    </location>
</feature>
<dbReference type="STRING" id="1245745.A0A0A2V391"/>
<dbReference type="EMBL" id="ANFO01001745">
    <property type="protein sequence ID" value="KGQ02216.1"/>
    <property type="molecule type" value="Genomic_DNA"/>
</dbReference>
<name>A0A0A2V391_BEABA</name>
<evidence type="ECO:0000313" key="6">
    <source>
        <dbReference type="EMBL" id="KGQ02216.1"/>
    </source>
</evidence>
<feature type="transmembrane region" description="Helical" evidence="4">
    <location>
        <begin position="122"/>
        <end position="140"/>
    </location>
</feature>
<reference evidence="6 7" key="1">
    <citation type="submission" date="2012-10" db="EMBL/GenBank/DDBJ databases">
        <title>Genome sequencing and analysis of entomopathogenic fungi Beauveria bassiana D1-5.</title>
        <authorList>
            <person name="Li Q."/>
            <person name="Wang L."/>
            <person name="Zhang Z."/>
            <person name="Wang Q."/>
            <person name="Ren J."/>
            <person name="Wang M."/>
            <person name="Xu W."/>
            <person name="Wang J."/>
            <person name="Lu Y."/>
            <person name="Du Q."/>
            <person name="Sun Z."/>
        </authorList>
    </citation>
    <scope>NUCLEOTIDE SEQUENCE [LARGE SCALE GENOMIC DNA]</scope>
    <source>
        <strain evidence="6 7">D1-5</strain>
    </source>
</reference>
<keyword evidence="4" id="KW-0472">Membrane</keyword>
<evidence type="ECO:0000256" key="3">
    <source>
        <dbReference type="ARBA" id="ARBA00023027"/>
    </source>
</evidence>
<dbReference type="Gene3D" id="1.20.5.2700">
    <property type="match status" value="1"/>
</dbReference>
<dbReference type="InterPro" id="IPR010934">
    <property type="entry name" value="NADH_DH_su5_C"/>
</dbReference>
<evidence type="ECO:0000256" key="2">
    <source>
        <dbReference type="ARBA" id="ARBA00022967"/>
    </source>
</evidence>
<protein>
    <submittedName>
        <fullName evidence="6">NADH-ubiquinone oxidoreductase chain 5</fullName>
    </submittedName>
</protein>
<evidence type="ECO:0000256" key="4">
    <source>
        <dbReference type="SAM" id="Phobius"/>
    </source>
</evidence>
<keyword evidence="1" id="KW-0813">Transport</keyword>
<keyword evidence="4" id="KW-0812">Transmembrane</keyword>
<sequence>MHEILIDTEFAVPTIFKLLPFIFTISFSVLAIIYPEFMSSSVTNFKLSNIGYYIFGFFNQRFLIEYFYNKYIVNTVLDLGGQTTKILDKGSIEWVGPYGIGLSLQRVSKTISSLHTGIVTDYALYILLAICFYISIFTFVSIFNDIINIITLSSILVACYIKILRSSL</sequence>
<dbReference type="Proteomes" id="UP000030106">
    <property type="component" value="Unassembled WGS sequence"/>
</dbReference>
<accession>A0A0A2V391</accession>
<gene>
    <name evidence="6" type="ORF">BBAD15_m00039</name>
</gene>
<dbReference type="HOGENOM" id="CLU_1586184_0_0_1"/>
<dbReference type="Pfam" id="PF06455">
    <property type="entry name" value="NADH5_C"/>
    <property type="match status" value="1"/>
</dbReference>
<organism evidence="6 7">
    <name type="scientific">Beauveria bassiana D1-5</name>
    <dbReference type="NCBI Taxonomy" id="1245745"/>
    <lineage>
        <taxon>Eukaryota</taxon>
        <taxon>Fungi</taxon>
        <taxon>Dikarya</taxon>
        <taxon>Ascomycota</taxon>
        <taxon>Pezizomycotina</taxon>
        <taxon>Sordariomycetes</taxon>
        <taxon>Hypocreomycetidae</taxon>
        <taxon>Hypocreales</taxon>
        <taxon>Cordycipitaceae</taxon>
        <taxon>Beauveria</taxon>
    </lineage>
</organism>